<dbReference type="AlphaFoldDB" id="A0A183IM20"/>
<dbReference type="Proteomes" id="UP000270296">
    <property type="component" value="Unassembled WGS sequence"/>
</dbReference>
<dbReference type="InterPro" id="IPR008936">
    <property type="entry name" value="Rho_GTPase_activation_prot"/>
</dbReference>
<dbReference type="GO" id="GO:0035023">
    <property type="term" value="P:regulation of Rho protein signal transduction"/>
    <property type="evidence" value="ECO:0007669"/>
    <property type="project" value="TreeGrafter"/>
</dbReference>
<dbReference type="EMBL" id="UZAM01008471">
    <property type="protein sequence ID" value="VDP05109.1"/>
    <property type="molecule type" value="Genomic_DNA"/>
</dbReference>
<dbReference type="PROSITE" id="PS50238">
    <property type="entry name" value="RHOGAP"/>
    <property type="match status" value="1"/>
</dbReference>
<reference evidence="4" key="1">
    <citation type="submission" date="2016-06" db="UniProtKB">
        <authorList>
            <consortium name="WormBaseParasite"/>
        </authorList>
    </citation>
    <scope>IDENTIFICATION</scope>
</reference>
<dbReference type="Gene3D" id="1.10.555.10">
    <property type="entry name" value="Rho GTPase activation protein"/>
    <property type="match status" value="1"/>
</dbReference>
<name>A0A183IM20_9BILA</name>
<dbReference type="GO" id="GO:0007165">
    <property type="term" value="P:signal transduction"/>
    <property type="evidence" value="ECO:0007669"/>
    <property type="project" value="InterPro"/>
</dbReference>
<proteinExistence type="predicted"/>
<dbReference type="PANTHER" id="PTHR12659">
    <property type="entry name" value="RHO-TYPE GTPASE ACTIVATING PROTEIN"/>
    <property type="match status" value="1"/>
</dbReference>
<dbReference type="SUPFAM" id="SSF48350">
    <property type="entry name" value="GTPase activation domain, GAP"/>
    <property type="match status" value="1"/>
</dbReference>
<dbReference type="GO" id="GO:0005096">
    <property type="term" value="F:GTPase activator activity"/>
    <property type="evidence" value="ECO:0007669"/>
    <property type="project" value="TreeGrafter"/>
</dbReference>
<evidence type="ECO:0000313" key="2">
    <source>
        <dbReference type="EMBL" id="VDP05109.1"/>
    </source>
</evidence>
<evidence type="ECO:0000259" key="1">
    <source>
        <dbReference type="PROSITE" id="PS50238"/>
    </source>
</evidence>
<organism evidence="4">
    <name type="scientific">Soboliphyme baturini</name>
    <dbReference type="NCBI Taxonomy" id="241478"/>
    <lineage>
        <taxon>Eukaryota</taxon>
        <taxon>Metazoa</taxon>
        <taxon>Ecdysozoa</taxon>
        <taxon>Nematoda</taxon>
        <taxon>Enoplea</taxon>
        <taxon>Dorylaimia</taxon>
        <taxon>Dioctophymatida</taxon>
        <taxon>Dioctophymatoidea</taxon>
        <taxon>Soboliphymatidae</taxon>
        <taxon>Soboliphyme</taxon>
    </lineage>
</organism>
<dbReference type="PANTHER" id="PTHR12659:SF7">
    <property type="entry name" value="CROSSVEINLESS C, ISOFORM C"/>
    <property type="match status" value="1"/>
</dbReference>
<accession>A0A183IM20</accession>
<dbReference type="WBParaSite" id="SBAD_0000486201-mRNA-1">
    <property type="protein sequence ID" value="SBAD_0000486201-mRNA-1"/>
    <property type="gene ID" value="SBAD_0000486201"/>
</dbReference>
<dbReference type="GO" id="GO:0030036">
    <property type="term" value="P:actin cytoskeleton organization"/>
    <property type="evidence" value="ECO:0007669"/>
    <property type="project" value="TreeGrafter"/>
</dbReference>
<protein>
    <submittedName>
        <fullName evidence="4">Rho-GAP domain-containing protein</fullName>
    </submittedName>
</protein>
<evidence type="ECO:0000313" key="4">
    <source>
        <dbReference type="WBParaSite" id="SBAD_0000486201-mRNA-1"/>
    </source>
</evidence>
<feature type="domain" description="Rho-GAP" evidence="1">
    <location>
        <begin position="266"/>
        <end position="327"/>
    </location>
</feature>
<keyword evidence="3" id="KW-1185">Reference proteome</keyword>
<sequence length="327" mass="37508">MLLAYASADCLDDFKRLRTQICAKDSASSCLNIQESVCWNDSSSLRRNKRDWPRSMLRRCTSADSRLFRENSRTKRSKFSNWLTNFVLKRIKAYCSDRWDSDQLMERETSKLPFSGSEPVIAGRLDARPPIDQQAKAASNEELRAVQLDLRDLRAPSQVHQQLLARYSSDLKKGTLSTSPGVPIDALTLPQMTLLKKFCAYKLAGIMEKYSQPVRHFGWDFWIQRLIGRMSCQNQKTYDGKLLPFWNALSLWTWTYDFSERAIFDVPLSVLVQRTGQPIPQCILQSMEYLKSEACDVVGIFRKSGTCSRVQKLRQLCESATGTQITT</sequence>
<dbReference type="OrthoDB" id="10003330at2759"/>
<dbReference type="InterPro" id="IPR000198">
    <property type="entry name" value="RhoGAP_dom"/>
</dbReference>
<reference evidence="2 3" key="2">
    <citation type="submission" date="2018-11" db="EMBL/GenBank/DDBJ databases">
        <authorList>
            <consortium name="Pathogen Informatics"/>
        </authorList>
    </citation>
    <scope>NUCLEOTIDE SEQUENCE [LARGE SCALE GENOMIC DNA]</scope>
</reference>
<evidence type="ECO:0000313" key="3">
    <source>
        <dbReference type="Proteomes" id="UP000270296"/>
    </source>
</evidence>
<gene>
    <name evidence="2" type="ORF">SBAD_LOCUS4666</name>
</gene>